<name>A0ABD3Q6E4_9STRA</name>
<dbReference type="PANTHER" id="PTHR42509:SF1">
    <property type="entry name" value="DIX DOMAIN-CONTAINING PROTEIN"/>
    <property type="match status" value="1"/>
</dbReference>
<evidence type="ECO:0000313" key="5">
    <source>
        <dbReference type="Proteomes" id="UP001516023"/>
    </source>
</evidence>
<dbReference type="AlphaFoldDB" id="A0ABD3Q6E4"/>
<dbReference type="InterPro" id="IPR029071">
    <property type="entry name" value="Ubiquitin-like_domsf"/>
</dbReference>
<evidence type="ECO:0000259" key="3">
    <source>
        <dbReference type="Pfam" id="PF00778"/>
    </source>
</evidence>
<keyword evidence="5" id="KW-1185">Reference proteome</keyword>
<dbReference type="Proteomes" id="UP001516023">
    <property type="component" value="Unassembled WGS sequence"/>
</dbReference>
<proteinExistence type="predicted"/>
<feature type="compositionally biased region" description="Polar residues" evidence="2">
    <location>
        <begin position="161"/>
        <end position="176"/>
    </location>
</feature>
<gene>
    <name evidence="4" type="ORF">HJC23_002039</name>
</gene>
<feature type="compositionally biased region" description="Gly residues" evidence="2">
    <location>
        <begin position="302"/>
        <end position="331"/>
    </location>
</feature>
<dbReference type="InterPro" id="IPR038207">
    <property type="entry name" value="DIX_dom_sf"/>
</dbReference>
<protein>
    <recommendedName>
        <fullName evidence="3">DIX domain-containing protein</fullName>
    </recommendedName>
</protein>
<organism evidence="4 5">
    <name type="scientific">Cyclotella cryptica</name>
    <dbReference type="NCBI Taxonomy" id="29204"/>
    <lineage>
        <taxon>Eukaryota</taxon>
        <taxon>Sar</taxon>
        <taxon>Stramenopiles</taxon>
        <taxon>Ochrophyta</taxon>
        <taxon>Bacillariophyta</taxon>
        <taxon>Coscinodiscophyceae</taxon>
        <taxon>Thalassiosirophycidae</taxon>
        <taxon>Stephanodiscales</taxon>
        <taxon>Stephanodiscaceae</taxon>
        <taxon>Cyclotella</taxon>
    </lineage>
</organism>
<evidence type="ECO:0000256" key="1">
    <source>
        <dbReference type="ARBA" id="ARBA00022687"/>
    </source>
</evidence>
<dbReference type="GO" id="GO:0016055">
    <property type="term" value="P:Wnt signaling pathway"/>
    <property type="evidence" value="ECO:0007669"/>
    <property type="project" value="UniProtKB-KW"/>
</dbReference>
<sequence>MSTISAHLVSLARSPHEGNGWRSFSEGAIGILLRCTDLYFLPEDGDSEDTPNVFLAPKPNRPGYPPLLGQIKDSFPLPGIYHFRFKTALIPGSDRDKNAVAVWMDCVDDSEPVPTWQSSVVAKVTRVSAADMDDEYDEDFGRADSNVSTGGYSSSRSSMSKQQFTNNHTSQHSSDSLLGAFDDPPAPAPPAPAASNAAPSGTGNLLDVDHPPPAPPASGGSLLDMDHLETSGSGYQSSGANTPTPHDELLNMTAPMPAPMPPQGALQVPPQYPQRGQPQMQQQQQRPPQQGYPMQYPHQGQQGMGGSMPGGQQGMGGSMTGGQQGMGGSMTGGQQRMGMMPNQQGMGMQQGQQQPFNQSGRGPAMNGAGNKNSNAFDKFSGNTLDPLGSLKWS</sequence>
<dbReference type="EMBL" id="JABMIG020000069">
    <property type="protein sequence ID" value="KAL3795632.1"/>
    <property type="molecule type" value="Genomic_DNA"/>
</dbReference>
<evidence type="ECO:0000256" key="2">
    <source>
        <dbReference type="SAM" id="MobiDB-lite"/>
    </source>
</evidence>
<evidence type="ECO:0000313" key="4">
    <source>
        <dbReference type="EMBL" id="KAL3795632.1"/>
    </source>
</evidence>
<dbReference type="InterPro" id="IPR001158">
    <property type="entry name" value="DIX"/>
</dbReference>
<reference evidence="4 5" key="1">
    <citation type="journal article" date="2020" name="G3 (Bethesda)">
        <title>Improved Reference Genome for Cyclotella cryptica CCMP332, a Model for Cell Wall Morphogenesis, Salinity Adaptation, and Lipid Production in Diatoms (Bacillariophyta).</title>
        <authorList>
            <person name="Roberts W.R."/>
            <person name="Downey K.M."/>
            <person name="Ruck E.C."/>
            <person name="Traller J.C."/>
            <person name="Alverson A.J."/>
        </authorList>
    </citation>
    <scope>NUCLEOTIDE SEQUENCE [LARGE SCALE GENOMIC DNA]</scope>
    <source>
        <strain evidence="4 5">CCMP332</strain>
    </source>
</reference>
<feature type="region of interest" description="Disordered" evidence="2">
    <location>
        <begin position="137"/>
        <end position="393"/>
    </location>
</feature>
<keyword evidence="1" id="KW-0879">Wnt signaling pathway</keyword>
<feature type="compositionally biased region" description="Polar residues" evidence="2">
    <location>
        <begin position="230"/>
        <end position="244"/>
    </location>
</feature>
<dbReference type="PANTHER" id="PTHR42509">
    <property type="entry name" value="DIX DOMAIN-CONTAINING PROTEIN"/>
    <property type="match status" value="1"/>
</dbReference>
<dbReference type="Pfam" id="PF00778">
    <property type="entry name" value="DIX"/>
    <property type="match status" value="1"/>
</dbReference>
<accession>A0ABD3Q6E4</accession>
<feature type="domain" description="DIX" evidence="3">
    <location>
        <begin position="48"/>
        <end position="124"/>
    </location>
</feature>
<feature type="compositionally biased region" description="Low complexity" evidence="2">
    <location>
        <begin position="145"/>
        <end position="160"/>
    </location>
</feature>
<feature type="compositionally biased region" description="Low complexity" evidence="2">
    <location>
        <begin position="332"/>
        <end position="354"/>
    </location>
</feature>
<dbReference type="Gene3D" id="2.40.240.130">
    <property type="match status" value="1"/>
</dbReference>
<feature type="compositionally biased region" description="Polar residues" evidence="2">
    <location>
        <begin position="369"/>
        <end position="383"/>
    </location>
</feature>
<dbReference type="SUPFAM" id="SSF54236">
    <property type="entry name" value="Ubiquitin-like"/>
    <property type="match status" value="1"/>
</dbReference>
<comment type="caution">
    <text evidence="4">The sequence shown here is derived from an EMBL/GenBank/DDBJ whole genome shotgun (WGS) entry which is preliminary data.</text>
</comment>
<feature type="compositionally biased region" description="Low complexity" evidence="2">
    <location>
        <begin position="273"/>
        <end position="301"/>
    </location>
</feature>